<accession>A0A1Y1IQV2</accession>
<name>A0A1Y1IQV2_KLENI</name>
<evidence type="ECO:0000313" key="2">
    <source>
        <dbReference type="EMBL" id="GAQ91007.1"/>
    </source>
</evidence>
<evidence type="ECO:0000313" key="3">
    <source>
        <dbReference type="Proteomes" id="UP000054558"/>
    </source>
</evidence>
<organism evidence="2 3">
    <name type="scientific">Klebsormidium nitens</name>
    <name type="common">Green alga</name>
    <name type="synonym">Ulothrix nitens</name>
    <dbReference type="NCBI Taxonomy" id="105231"/>
    <lineage>
        <taxon>Eukaryota</taxon>
        <taxon>Viridiplantae</taxon>
        <taxon>Streptophyta</taxon>
        <taxon>Klebsormidiophyceae</taxon>
        <taxon>Klebsormidiales</taxon>
        <taxon>Klebsormidiaceae</taxon>
        <taxon>Klebsormidium</taxon>
    </lineage>
</organism>
<sequence length="231" mass="26302">MQGREDLLLVSLRSFYDIESNAAILLDVLQQKKGLPSLRILDWLITNFSRTKMVFHSATDAKGNRRQMSISTNYRLQLRAYSKRRFDPFCRRERILFPIIDPRAEVSAPASRMPPQDVSMPEEAHLKHVRAEDADRVHELVTTVGQLNFFRWAISNDILGFAMAHRDEIESDMIRSAKERDRQARAKSDAQEPQEALRGEAGSTGTGAPENNKSYKENSSEIAPQEACTKP</sequence>
<reference evidence="2 3" key="1">
    <citation type="journal article" date="2014" name="Nat. Commun.">
        <title>Klebsormidium flaccidum genome reveals primary factors for plant terrestrial adaptation.</title>
        <authorList>
            <person name="Hori K."/>
            <person name="Maruyama F."/>
            <person name="Fujisawa T."/>
            <person name="Togashi T."/>
            <person name="Yamamoto N."/>
            <person name="Seo M."/>
            <person name="Sato S."/>
            <person name="Yamada T."/>
            <person name="Mori H."/>
            <person name="Tajima N."/>
            <person name="Moriyama T."/>
            <person name="Ikeuchi M."/>
            <person name="Watanabe M."/>
            <person name="Wada H."/>
            <person name="Kobayashi K."/>
            <person name="Saito M."/>
            <person name="Masuda T."/>
            <person name="Sasaki-Sekimoto Y."/>
            <person name="Mashiguchi K."/>
            <person name="Awai K."/>
            <person name="Shimojima M."/>
            <person name="Masuda S."/>
            <person name="Iwai M."/>
            <person name="Nobusawa T."/>
            <person name="Narise T."/>
            <person name="Kondo S."/>
            <person name="Saito H."/>
            <person name="Sato R."/>
            <person name="Murakawa M."/>
            <person name="Ihara Y."/>
            <person name="Oshima-Yamada Y."/>
            <person name="Ohtaka K."/>
            <person name="Satoh M."/>
            <person name="Sonobe K."/>
            <person name="Ishii M."/>
            <person name="Ohtani R."/>
            <person name="Kanamori-Sato M."/>
            <person name="Honoki R."/>
            <person name="Miyazaki D."/>
            <person name="Mochizuki H."/>
            <person name="Umetsu J."/>
            <person name="Higashi K."/>
            <person name="Shibata D."/>
            <person name="Kamiya Y."/>
            <person name="Sato N."/>
            <person name="Nakamura Y."/>
            <person name="Tabata S."/>
            <person name="Ida S."/>
            <person name="Kurokawa K."/>
            <person name="Ohta H."/>
        </authorList>
    </citation>
    <scope>NUCLEOTIDE SEQUENCE [LARGE SCALE GENOMIC DNA]</scope>
    <source>
        <strain evidence="2 3">NIES-2285</strain>
    </source>
</reference>
<dbReference type="InterPro" id="IPR055621">
    <property type="entry name" value="DUF7197"/>
</dbReference>
<feature type="compositionally biased region" description="Basic and acidic residues" evidence="1">
    <location>
        <begin position="178"/>
        <end position="198"/>
    </location>
</feature>
<dbReference type="Pfam" id="PF23827">
    <property type="entry name" value="DUF7197"/>
    <property type="match status" value="2"/>
</dbReference>
<protein>
    <submittedName>
        <fullName evidence="2">Uncharacterized protein</fullName>
    </submittedName>
</protein>
<dbReference type="STRING" id="105231.A0A1Y1IQV2"/>
<dbReference type="OrthoDB" id="2159065at2759"/>
<dbReference type="Proteomes" id="UP000054558">
    <property type="component" value="Unassembled WGS sequence"/>
</dbReference>
<feature type="region of interest" description="Disordered" evidence="1">
    <location>
        <begin position="178"/>
        <end position="231"/>
    </location>
</feature>
<dbReference type="EMBL" id="DF237661">
    <property type="protein sequence ID" value="GAQ91007.1"/>
    <property type="molecule type" value="Genomic_DNA"/>
</dbReference>
<proteinExistence type="predicted"/>
<evidence type="ECO:0000256" key="1">
    <source>
        <dbReference type="SAM" id="MobiDB-lite"/>
    </source>
</evidence>
<dbReference type="AlphaFoldDB" id="A0A1Y1IQV2"/>
<gene>
    <name evidence="2" type="ORF">KFL_007120110</name>
</gene>
<keyword evidence="3" id="KW-1185">Reference proteome</keyword>